<accession>A0A2G5VPD6</accession>
<feature type="compositionally biased region" description="Basic and acidic residues" evidence="1">
    <location>
        <begin position="21"/>
        <end position="30"/>
    </location>
</feature>
<name>A0A2G5VPD6_9PELO</name>
<dbReference type="AlphaFoldDB" id="A0A2G5VPD6"/>
<evidence type="ECO:0000313" key="2">
    <source>
        <dbReference type="EMBL" id="PIC53540.1"/>
    </source>
</evidence>
<evidence type="ECO:0000256" key="1">
    <source>
        <dbReference type="SAM" id="MobiDB-lite"/>
    </source>
</evidence>
<dbReference type="EMBL" id="PDUG01000001">
    <property type="protein sequence ID" value="PIC53540.1"/>
    <property type="molecule type" value="Genomic_DNA"/>
</dbReference>
<evidence type="ECO:0000313" key="3">
    <source>
        <dbReference type="Proteomes" id="UP000230233"/>
    </source>
</evidence>
<proteinExistence type="predicted"/>
<feature type="compositionally biased region" description="Polar residues" evidence="1">
    <location>
        <begin position="47"/>
        <end position="70"/>
    </location>
</feature>
<dbReference type="Proteomes" id="UP000230233">
    <property type="component" value="Chromosome I"/>
</dbReference>
<comment type="caution">
    <text evidence="2">The sequence shown here is derived from an EMBL/GenBank/DDBJ whole genome shotgun (WGS) entry which is preliminary data.</text>
</comment>
<sequence length="70" mass="7796">MMMGMKDMSSNKKRPTSEGSEAPKPKKSINDKASIAHKKDQKCCGNCQRNAPENSSNKRNRSPEIQETTV</sequence>
<reference evidence="3" key="1">
    <citation type="submission" date="2017-10" db="EMBL/GenBank/DDBJ databases">
        <title>Rapid genome shrinkage in a self-fertile nematode reveals novel sperm competition proteins.</title>
        <authorList>
            <person name="Yin D."/>
            <person name="Schwarz E.M."/>
            <person name="Thomas C.G."/>
            <person name="Felde R.L."/>
            <person name="Korf I.F."/>
            <person name="Cutter A.D."/>
            <person name="Schartner C.M."/>
            <person name="Ralston E.J."/>
            <person name="Meyer B.J."/>
            <person name="Haag E.S."/>
        </authorList>
    </citation>
    <scope>NUCLEOTIDE SEQUENCE [LARGE SCALE GENOMIC DNA]</scope>
    <source>
        <strain evidence="3">JU1422</strain>
    </source>
</reference>
<dbReference type="OrthoDB" id="10300027at2759"/>
<gene>
    <name evidence="2" type="primary">Cnig_chr_I.g3204</name>
    <name evidence="2" type="ORF">B9Z55_003204</name>
</gene>
<keyword evidence="3" id="KW-1185">Reference proteome</keyword>
<protein>
    <submittedName>
        <fullName evidence="2">Uncharacterized protein</fullName>
    </submittedName>
</protein>
<feature type="region of interest" description="Disordered" evidence="1">
    <location>
        <begin position="1"/>
        <end position="70"/>
    </location>
</feature>
<organism evidence="2 3">
    <name type="scientific">Caenorhabditis nigoni</name>
    <dbReference type="NCBI Taxonomy" id="1611254"/>
    <lineage>
        <taxon>Eukaryota</taxon>
        <taxon>Metazoa</taxon>
        <taxon>Ecdysozoa</taxon>
        <taxon>Nematoda</taxon>
        <taxon>Chromadorea</taxon>
        <taxon>Rhabditida</taxon>
        <taxon>Rhabditina</taxon>
        <taxon>Rhabditomorpha</taxon>
        <taxon>Rhabditoidea</taxon>
        <taxon>Rhabditidae</taxon>
        <taxon>Peloderinae</taxon>
        <taxon>Caenorhabditis</taxon>
    </lineage>
</organism>